<keyword evidence="1" id="KW-1133">Transmembrane helix</keyword>
<evidence type="ECO:0000256" key="1">
    <source>
        <dbReference type="SAM" id="Phobius"/>
    </source>
</evidence>
<keyword evidence="1" id="KW-0812">Transmembrane</keyword>
<comment type="caution">
    <text evidence="2">The sequence shown here is derived from an EMBL/GenBank/DDBJ whole genome shotgun (WGS) entry which is preliminary data.</text>
</comment>
<dbReference type="AlphaFoldDB" id="A0A6M1RQV1"/>
<accession>A0A6M1RQV1</accession>
<name>A0A6M1RQV1_9BACT</name>
<feature type="transmembrane region" description="Helical" evidence="1">
    <location>
        <begin position="117"/>
        <end position="141"/>
    </location>
</feature>
<sequence length="311" mass="33883">MQRLGITTLVALVALLWAGVGWGAVYRLTDGTTVEGDPVSPNERGVVIRGPGGQYSSRIAWDRFTQESLRELAKDKKLAQFVEIYIIEEDQSEEQARPPLPKPRPVEGRLSRPENPAFWAGLAGSSIGLLILFGLYAANLYSAYEIAVYRARPLAMVVGLAAIVPVIPQIIFLALPTRIPKEEEQVGAAAEVAAGAGAAAPVVGAGLHLAQETPAPAATKPAEPTIFKRGEYAFNRRFFETRFSSFFGMVRRDKSQVMILKTAKQQYVVNRITRITATDMHVEVQKGAAVEEIPVSFTEIVEVELRPAGGR</sequence>
<evidence type="ECO:0000313" key="3">
    <source>
        <dbReference type="Proteomes" id="UP000477311"/>
    </source>
</evidence>
<feature type="transmembrane region" description="Helical" evidence="1">
    <location>
        <begin position="153"/>
        <end position="175"/>
    </location>
</feature>
<keyword evidence="1" id="KW-0472">Membrane</keyword>
<proteinExistence type="predicted"/>
<reference evidence="2 3" key="1">
    <citation type="submission" date="2020-02" db="EMBL/GenBank/DDBJ databases">
        <title>Draft genome sequence of Limisphaera ngatamarikiensis NGM72.4T, a thermophilic Verrucomicrobia grouped in subdivision 3.</title>
        <authorList>
            <person name="Carere C.R."/>
            <person name="Steen J."/>
            <person name="Hugenholtz P."/>
            <person name="Stott M.B."/>
        </authorList>
    </citation>
    <scope>NUCLEOTIDE SEQUENCE [LARGE SCALE GENOMIC DNA]</scope>
    <source>
        <strain evidence="2 3">NGM72.4</strain>
    </source>
</reference>
<organism evidence="2 3">
    <name type="scientific">Limisphaera ngatamarikiensis</name>
    <dbReference type="NCBI Taxonomy" id="1324935"/>
    <lineage>
        <taxon>Bacteria</taxon>
        <taxon>Pseudomonadati</taxon>
        <taxon>Verrucomicrobiota</taxon>
        <taxon>Verrucomicrobiia</taxon>
        <taxon>Limisphaerales</taxon>
        <taxon>Limisphaeraceae</taxon>
        <taxon>Limisphaera</taxon>
    </lineage>
</organism>
<dbReference type="RefSeq" id="WP_165106811.1">
    <property type="nucleotide sequence ID" value="NZ_JAAKYA010000042.1"/>
</dbReference>
<protein>
    <submittedName>
        <fullName evidence="2">Uncharacterized protein</fullName>
    </submittedName>
</protein>
<keyword evidence="3" id="KW-1185">Reference proteome</keyword>
<dbReference type="EMBL" id="JAAKYA010000042">
    <property type="protein sequence ID" value="NGO39035.1"/>
    <property type="molecule type" value="Genomic_DNA"/>
</dbReference>
<evidence type="ECO:0000313" key="2">
    <source>
        <dbReference type="EMBL" id="NGO39035.1"/>
    </source>
</evidence>
<dbReference type="Proteomes" id="UP000477311">
    <property type="component" value="Unassembled WGS sequence"/>
</dbReference>
<gene>
    <name evidence="2" type="ORF">G4L39_06445</name>
</gene>